<sequence length="85" mass="9867">MWPWLIAIGLFLIIIIMQMIILLLFGFKNYVWFLLPFAVFAVVFLLDVGWFTLKILRTTGVYEVKPLPMQDFDDGRTPALELSSV</sequence>
<organism evidence="2 3">
    <name type="scientific">Amphibalanus amphitrite</name>
    <name type="common">Striped barnacle</name>
    <name type="synonym">Balanus amphitrite</name>
    <dbReference type="NCBI Taxonomy" id="1232801"/>
    <lineage>
        <taxon>Eukaryota</taxon>
        <taxon>Metazoa</taxon>
        <taxon>Ecdysozoa</taxon>
        <taxon>Arthropoda</taxon>
        <taxon>Crustacea</taxon>
        <taxon>Multicrustacea</taxon>
        <taxon>Cirripedia</taxon>
        <taxon>Thoracica</taxon>
        <taxon>Thoracicalcarea</taxon>
        <taxon>Balanomorpha</taxon>
        <taxon>Balanoidea</taxon>
        <taxon>Balanidae</taxon>
        <taxon>Amphibalaninae</taxon>
        <taxon>Amphibalanus</taxon>
    </lineage>
</organism>
<evidence type="ECO:0000313" key="2">
    <source>
        <dbReference type="EMBL" id="KAF0294632.1"/>
    </source>
</evidence>
<comment type="caution">
    <text evidence="2">The sequence shown here is derived from an EMBL/GenBank/DDBJ whole genome shotgun (WGS) entry which is preliminary data.</text>
</comment>
<dbReference type="Proteomes" id="UP000440578">
    <property type="component" value="Unassembled WGS sequence"/>
</dbReference>
<protein>
    <submittedName>
        <fullName evidence="2">Uncharacterized protein</fullName>
    </submittedName>
</protein>
<accession>A0A6A4VV18</accession>
<reference evidence="2 3" key="1">
    <citation type="submission" date="2019-07" db="EMBL/GenBank/DDBJ databases">
        <title>Draft genome assembly of a fouling barnacle, Amphibalanus amphitrite (Darwin, 1854): The first reference genome for Thecostraca.</title>
        <authorList>
            <person name="Kim W."/>
        </authorList>
    </citation>
    <scope>NUCLEOTIDE SEQUENCE [LARGE SCALE GENOMIC DNA]</scope>
    <source>
        <strain evidence="2">SNU_AA5</strain>
        <tissue evidence="2">Soma without cirri and trophi</tissue>
    </source>
</reference>
<gene>
    <name evidence="2" type="ORF">FJT64_007674</name>
</gene>
<keyword evidence="1" id="KW-0472">Membrane</keyword>
<proteinExistence type="predicted"/>
<evidence type="ECO:0000313" key="3">
    <source>
        <dbReference type="Proteomes" id="UP000440578"/>
    </source>
</evidence>
<keyword evidence="1" id="KW-0812">Transmembrane</keyword>
<feature type="transmembrane region" description="Helical" evidence="1">
    <location>
        <begin position="32"/>
        <end position="53"/>
    </location>
</feature>
<name>A0A6A4VV18_AMPAM</name>
<feature type="transmembrane region" description="Helical" evidence="1">
    <location>
        <begin position="6"/>
        <end position="25"/>
    </location>
</feature>
<evidence type="ECO:0000256" key="1">
    <source>
        <dbReference type="SAM" id="Phobius"/>
    </source>
</evidence>
<keyword evidence="3" id="KW-1185">Reference proteome</keyword>
<keyword evidence="1" id="KW-1133">Transmembrane helix</keyword>
<dbReference type="AlphaFoldDB" id="A0A6A4VV18"/>
<dbReference type="EMBL" id="VIIS01001672">
    <property type="protein sequence ID" value="KAF0294632.1"/>
    <property type="molecule type" value="Genomic_DNA"/>
</dbReference>